<accession>A0A1U7UP82</accession>
<protein>
    <submittedName>
        <fullName evidence="3">Uncharacterized protein DDB_G0292186</fullName>
    </submittedName>
</protein>
<reference evidence="3" key="2">
    <citation type="submission" date="2025-08" db="UniProtKB">
        <authorList>
            <consortium name="RefSeq"/>
        </authorList>
    </citation>
    <scope>IDENTIFICATION</scope>
    <source>
        <tissue evidence="3">Leaf</tissue>
    </source>
</reference>
<keyword evidence="2" id="KW-1185">Reference proteome</keyword>
<evidence type="ECO:0000313" key="2">
    <source>
        <dbReference type="Proteomes" id="UP000189701"/>
    </source>
</evidence>
<dbReference type="AlphaFoldDB" id="A0A1U7UP82"/>
<dbReference type="eggNOG" id="ENOG502S2NI">
    <property type="taxonomic scope" value="Eukaryota"/>
</dbReference>
<dbReference type="PANTHER" id="PTHR35737:SF1">
    <property type="entry name" value="CRYPTIC LOCI REGULATOR"/>
    <property type="match status" value="1"/>
</dbReference>
<proteinExistence type="predicted"/>
<organism evidence="2 3">
    <name type="scientific">Nicotiana sylvestris</name>
    <name type="common">Wood tobacco</name>
    <name type="synonym">South American tobacco</name>
    <dbReference type="NCBI Taxonomy" id="4096"/>
    <lineage>
        <taxon>Eukaryota</taxon>
        <taxon>Viridiplantae</taxon>
        <taxon>Streptophyta</taxon>
        <taxon>Embryophyta</taxon>
        <taxon>Tracheophyta</taxon>
        <taxon>Spermatophyta</taxon>
        <taxon>Magnoliopsida</taxon>
        <taxon>eudicotyledons</taxon>
        <taxon>Gunneridae</taxon>
        <taxon>Pentapetalae</taxon>
        <taxon>asterids</taxon>
        <taxon>lamiids</taxon>
        <taxon>Solanales</taxon>
        <taxon>Solanaceae</taxon>
        <taxon>Nicotianoideae</taxon>
        <taxon>Nicotianeae</taxon>
        <taxon>Nicotiana</taxon>
    </lineage>
</organism>
<dbReference type="RefSeq" id="XP_009757942.1">
    <property type="nucleotide sequence ID" value="XM_009759640.1"/>
</dbReference>
<dbReference type="OrthoDB" id="1930051at2759"/>
<evidence type="ECO:0000256" key="1">
    <source>
        <dbReference type="SAM" id="MobiDB-lite"/>
    </source>
</evidence>
<gene>
    <name evidence="3" type="primary">LOC104210690</name>
</gene>
<dbReference type="Proteomes" id="UP000189701">
    <property type="component" value="Unplaced"/>
</dbReference>
<feature type="region of interest" description="Disordered" evidence="1">
    <location>
        <begin position="84"/>
        <end position="117"/>
    </location>
</feature>
<evidence type="ECO:0000313" key="3">
    <source>
        <dbReference type="RefSeq" id="XP_009757942.1"/>
    </source>
</evidence>
<dbReference type="PANTHER" id="PTHR35737">
    <property type="entry name" value="CRYPTIC LOCI REGULATOR"/>
    <property type="match status" value="1"/>
</dbReference>
<dbReference type="STRING" id="4096.A0A1U7UP82"/>
<reference evidence="2" key="1">
    <citation type="journal article" date="2013" name="Genome Biol.">
        <title>Reference genomes and transcriptomes of Nicotiana sylvestris and Nicotiana tomentosiformis.</title>
        <authorList>
            <person name="Sierro N."/>
            <person name="Battey J.N."/>
            <person name="Ouadi S."/>
            <person name="Bovet L."/>
            <person name="Goepfert S."/>
            <person name="Bakaher N."/>
            <person name="Peitsch M.C."/>
            <person name="Ivanov N.V."/>
        </authorList>
    </citation>
    <scope>NUCLEOTIDE SEQUENCE [LARGE SCALE GENOMIC DNA]</scope>
</reference>
<sequence>MATEVFEWEIVNDDGFIYKRRKLQQLQVSSSTTSAFAAPVRPNPAVAKLKRKKRVLLRILERFGKDIEELELWEKAVNDLKVKSKIQQQKSSDPQPQQQPRPQPQLQSSSGFSSVDQRLSQAEAKEDLIHNILKRCDVAEALCSAAEERVKQPFFDLPIWAHSPRSLIKSLGEE</sequence>
<feature type="compositionally biased region" description="Low complexity" evidence="1">
    <location>
        <begin position="87"/>
        <end position="96"/>
    </location>
</feature>
<name>A0A1U7UP82_NICSY</name>
<dbReference type="GeneID" id="104210690"/>
<dbReference type="KEGG" id="nsy:104210690"/>